<feature type="region of interest" description="Disordered" evidence="1">
    <location>
        <begin position="1"/>
        <end position="35"/>
    </location>
</feature>
<organism evidence="2 3">
    <name type="scientific">Ralstonia holmesii</name>
    <dbReference type="NCBI Taxonomy" id="3058602"/>
    <lineage>
        <taxon>Bacteria</taxon>
        <taxon>Pseudomonadati</taxon>
        <taxon>Pseudomonadota</taxon>
        <taxon>Betaproteobacteria</taxon>
        <taxon>Burkholderiales</taxon>
        <taxon>Burkholderiaceae</taxon>
        <taxon>Ralstonia</taxon>
    </lineage>
</organism>
<dbReference type="AlphaFoldDB" id="A0ABC8Q4J3"/>
<evidence type="ECO:0000256" key="1">
    <source>
        <dbReference type="SAM" id="MobiDB-lite"/>
    </source>
</evidence>
<protein>
    <submittedName>
        <fullName evidence="2">Uncharacterized protein</fullName>
    </submittedName>
</protein>
<proteinExistence type="predicted"/>
<feature type="region of interest" description="Disordered" evidence="1">
    <location>
        <begin position="53"/>
        <end position="81"/>
    </location>
</feature>
<feature type="compositionally biased region" description="Acidic residues" evidence="1">
    <location>
        <begin position="71"/>
        <end position="81"/>
    </location>
</feature>
<reference evidence="2 3" key="1">
    <citation type="submission" date="2023-07" db="EMBL/GenBank/DDBJ databases">
        <authorList>
            <person name="Peeters C."/>
        </authorList>
    </citation>
    <scope>NUCLEOTIDE SEQUENCE [LARGE SCALE GENOMIC DNA]</scope>
    <source>
        <strain evidence="2 3">LMG 18096</strain>
    </source>
</reference>
<dbReference type="Proteomes" id="UP001189663">
    <property type="component" value="Unassembled WGS sequence"/>
</dbReference>
<keyword evidence="3" id="KW-1185">Reference proteome</keyword>
<accession>A0ABC8Q4J3</accession>
<feature type="compositionally biased region" description="Basic and acidic residues" evidence="1">
    <location>
        <begin position="61"/>
        <end position="70"/>
    </location>
</feature>
<dbReference type="EMBL" id="CATZAT010000001">
    <property type="protein sequence ID" value="CAJ0773872.1"/>
    <property type="molecule type" value="Genomic_DNA"/>
</dbReference>
<gene>
    <name evidence="2" type="ORF">LMG18096_00063</name>
</gene>
<comment type="caution">
    <text evidence="2">The sequence shown here is derived from an EMBL/GenBank/DDBJ whole genome shotgun (WGS) entry which is preliminary data.</text>
</comment>
<name>A0ABC8Q4J3_9RALS</name>
<sequence length="81" mass="9303">MLFMRSRRPGDSDNAEDQQRQQHQPSDSHEDIGDCTQYTSLCGHRAQRLLIRGGTRISHPHGSEQARDPESEQDDWEVEVS</sequence>
<evidence type="ECO:0000313" key="2">
    <source>
        <dbReference type="EMBL" id="CAJ0773872.1"/>
    </source>
</evidence>
<evidence type="ECO:0000313" key="3">
    <source>
        <dbReference type="Proteomes" id="UP001189663"/>
    </source>
</evidence>